<evidence type="ECO:0000256" key="9">
    <source>
        <dbReference type="ARBA" id="ARBA00025772"/>
    </source>
</evidence>
<reference evidence="12 13" key="1">
    <citation type="submission" date="2020-07" db="EMBL/GenBank/DDBJ databases">
        <title>Genomic Encyclopedia of Archaeal and Bacterial Type Strains, Phase II (KMG-II): from individual species to whole genera.</title>
        <authorList>
            <person name="Goeker M."/>
        </authorList>
    </citation>
    <scope>NUCLEOTIDE SEQUENCE [LARGE SCALE GENOMIC DNA]</scope>
    <source>
        <strain evidence="12 13">DSM 21226</strain>
    </source>
</reference>
<evidence type="ECO:0000256" key="6">
    <source>
        <dbReference type="ARBA" id="ARBA00022692"/>
    </source>
</evidence>
<accession>A0A7Y9QZI7</accession>
<evidence type="ECO:0000256" key="4">
    <source>
        <dbReference type="ARBA" id="ARBA00022481"/>
    </source>
</evidence>
<dbReference type="Gene3D" id="3.30.700.10">
    <property type="entry name" value="Glycoprotein, Type 4 Pilin"/>
    <property type="match status" value="1"/>
</dbReference>
<dbReference type="PROSITE" id="PS00409">
    <property type="entry name" value="PROKAR_NTER_METHYL"/>
    <property type="match status" value="1"/>
</dbReference>
<keyword evidence="13" id="KW-1185">Reference proteome</keyword>
<dbReference type="SUPFAM" id="SSF54523">
    <property type="entry name" value="Pili subunits"/>
    <property type="match status" value="1"/>
</dbReference>
<keyword evidence="5" id="KW-0997">Cell inner membrane</keyword>
<keyword evidence="6" id="KW-0812">Transmembrane</keyword>
<evidence type="ECO:0000256" key="5">
    <source>
        <dbReference type="ARBA" id="ARBA00022519"/>
    </source>
</evidence>
<name>A0A7Y9QZI7_9BURK</name>
<keyword evidence="7" id="KW-1133">Transmembrane helix</keyword>
<keyword evidence="8" id="KW-0472">Membrane</keyword>
<comment type="similarity">
    <text evidence="9">Belongs to the GSP H family.</text>
</comment>
<dbReference type="GO" id="GO:0005886">
    <property type="term" value="C:plasma membrane"/>
    <property type="evidence" value="ECO:0007669"/>
    <property type="project" value="UniProtKB-SubCell"/>
</dbReference>
<dbReference type="GO" id="GO:0015627">
    <property type="term" value="C:type II protein secretion system complex"/>
    <property type="evidence" value="ECO:0007669"/>
    <property type="project" value="InterPro"/>
</dbReference>
<dbReference type="InterPro" id="IPR012902">
    <property type="entry name" value="N_methyl_site"/>
</dbReference>
<evidence type="ECO:0000256" key="1">
    <source>
        <dbReference type="ARBA" id="ARBA00004377"/>
    </source>
</evidence>
<feature type="domain" description="General secretion pathway GspH" evidence="11">
    <location>
        <begin position="57"/>
        <end position="152"/>
    </location>
</feature>
<comment type="subcellular location">
    <subcellularLocation>
        <location evidence="1">Cell inner membrane</location>
        <topology evidence="1">Single-pass membrane protein</topology>
    </subcellularLocation>
</comment>
<keyword evidence="4" id="KW-0488">Methylation</keyword>
<dbReference type="AlphaFoldDB" id="A0A7Y9QZI7"/>
<protein>
    <recommendedName>
        <fullName evidence="2">Type II secretion system protein H</fullName>
    </recommendedName>
    <alternativeName>
        <fullName evidence="10">General secretion pathway protein H</fullName>
    </alternativeName>
</protein>
<dbReference type="Proteomes" id="UP000518288">
    <property type="component" value="Unassembled WGS sequence"/>
</dbReference>
<gene>
    <name evidence="12" type="ORF">BDD16_003114</name>
</gene>
<organism evidence="12 13">
    <name type="scientific">Sphaerotilus montanus</name>
    <dbReference type="NCBI Taxonomy" id="522889"/>
    <lineage>
        <taxon>Bacteria</taxon>
        <taxon>Pseudomonadati</taxon>
        <taxon>Pseudomonadota</taxon>
        <taxon>Betaproteobacteria</taxon>
        <taxon>Burkholderiales</taxon>
        <taxon>Sphaerotilaceae</taxon>
        <taxon>Sphaerotilus</taxon>
    </lineage>
</organism>
<dbReference type="Pfam" id="PF12019">
    <property type="entry name" value="GspH"/>
    <property type="match status" value="1"/>
</dbReference>
<evidence type="ECO:0000256" key="8">
    <source>
        <dbReference type="ARBA" id="ARBA00023136"/>
    </source>
</evidence>
<keyword evidence="3" id="KW-1003">Cell membrane</keyword>
<dbReference type="InterPro" id="IPR022346">
    <property type="entry name" value="T2SS_GspH"/>
</dbReference>
<dbReference type="NCBIfam" id="TIGR02532">
    <property type="entry name" value="IV_pilin_GFxxxE"/>
    <property type="match status" value="1"/>
</dbReference>
<dbReference type="EMBL" id="JACCFH010000001">
    <property type="protein sequence ID" value="NYG34128.1"/>
    <property type="molecule type" value="Genomic_DNA"/>
</dbReference>
<dbReference type="InterPro" id="IPR045584">
    <property type="entry name" value="Pilin-like"/>
</dbReference>
<sequence>MSLLRPALLHPGAGLRARGFTLPELLGVIVLTSVLAVFAMPSLDGVFGFRDEAWRGELIAALRNARQTAVAHRRLVCVNIATGGVSLRIAAANPASACSDPLVGPDGQSVYATGSGTATALSPAGTIYFQPSGRATTDAAGATSASWQITITGQTAITVLGETGHVE</sequence>
<proteinExistence type="inferred from homology"/>
<evidence type="ECO:0000256" key="7">
    <source>
        <dbReference type="ARBA" id="ARBA00022989"/>
    </source>
</evidence>
<comment type="caution">
    <text evidence="12">The sequence shown here is derived from an EMBL/GenBank/DDBJ whole genome shotgun (WGS) entry which is preliminary data.</text>
</comment>
<evidence type="ECO:0000313" key="13">
    <source>
        <dbReference type="Proteomes" id="UP000518288"/>
    </source>
</evidence>
<evidence type="ECO:0000256" key="3">
    <source>
        <dbReference type="ARBA" id="ARBA00022475"/>
    </source>
</evidence>
<dbReference type="Pfam" id="PF07963">
    <property type="entry name" value="N_methyl"/>
    <property type="match status" value="1"/>
</dbReference>
<dbReference type="RefSeq" id="WP_179634814.1">
    <property type="nucleotide sequence ID" value="NZ_JACCFH010000001.1"/>
</dbReference>
<evidence type="ECO:0000256" key="10">
    <source>
        <dbReference type="ARBA" id="ARBA00030775"/>
    </source>
</evidence>
<evidence type="ECO:0000259" key="11">
    <source>
        <dbReference type="Pfam" id="PF12019"/>
    </source>
</evidence>
<dbReference type="GO" id="GO:0015628">
    <property type="term" value="P:protein secretion by the type II secretion system"/>
    <property type="evidence" value="ECO:0007669"/>
    <property type="project" value="InterPro"/>
</dbReference>
<evidence type="ECO:0000256" key="2">
    <source>
        <dbReference type="ARBA" id="ARBA00021549"/>
    </source>
</evidence>
<evidence type="ECO:0000313" key="12">
    <source>
        <dbReference type="EMBL" id="NYG34128.1"/>
    </source>
</evidence>